<evidence type="ECO:0000313" key="3">
    <source>
        <dbReference type="Proteomes" id="UP001632038"/>
    </source>
</evidence>
<organism evidence="2 3">
    <name type="scientific">Castilleja foliolosa</name>
    <dbReference type="NCBI Taxonomy" id="1961234"/>
    <lineage>
        <taxon>Eukaryota</taxon>
        <taxon>Viridiplantae</taxon>
        <taxon>Streptophyta</taxon>
        <taxon>Embryophyta</taxon>
        <taxon>Tracheophyta</taxon>
        <taxon>Spermatophyta</taxon>
        <taxon>Magnoliopsida</taxon>
        <taxon>eudicotyledons</taxon>
        <taxon>Gunneridae</taxon>
        <taxon>Pentapetalae</taxon>
        <taxon>asterids</taxon>
        <taxon>lamiids</taxon>
        <taxon>Lamiales</taxon>
        <taxon>Orobanchaceae</taxon>
        <taxon>Pedicularideae</taxon>
        <taxon>Castillejinae</taxon>
        <taxon>Castilleja</taxon>
    </lineage>
</organism>
<proteinExistence type="predicted"/>
<protein>
    <submittedName>
        <fullName evidence="2">Uncharacterized protein</fullName>
    </submittedName>
</protein>
<sequence>MLPAAMSPPCFATIRATANRKPPSKEAPRQNPTTAITQGFGGKKKDPVWQCIQNCGACCKLDKGPTFPSAEEIFDEPSDIEELGAPSWVVHGPPKTVSYDTECADNLFQLYKSLVGEDGWCIHYDKSSRKCSIYEERPYFCRVEPEIFDALYGIDKKKFNKEACSCCVDTIKVVYGSHSEELEKFNHAIWSTSLT</sequence>
<name>A0ABD3C0G3_9LAMI</name>
<reference evidence="3" key="1">
    <citation type="journal article" date="2024" name="IScience">
        <title>Strigolactones Initiate the Formation of Haustorium-like Structures in Castilleja.</title>
        <authorList>
            <person name="Buerger M."/>
            <person name="Peterson D."/>
            <person name="Chory J."/>
        </authorList>
    </citation>
    <scope>NUCLEOTIDE SEQUENCE [LARGE SCALE GENOMIC DNA]</scope>
</reference>
<comment type="caution">
    <text evidence="2">The sequence shown here is derived from an EMBL/GenBank/DDBJ whole genome shotgun (WGS) entry which is preliminary data.</text>
</comment>
<dbReference type="PANTHER" id="PTHR36791:SF2">
    <property type="entry name" value="OS03G0363400 PROTEIN"/>
    <property type="match status" value="1"/>
</dbReference>
<gene>
    <name evidence="2" type="ORF">CASFOL_031833</name>
</gene>
<dbReference type="Proteomes" id="UP001632038">
    <property type="component" value="Unassembled WGS sequence"/>
</dbReference>
<dbReference type="PANTHER" id="PTHR36791">
    <property type="entry name" value="OS03G0363400 PROTEIN"/>
    <property type="match status" value="1"/>
</dbReference>
<dbReference type="InterPro" id="IPR005358">
    <property type="entry name" value="Puta_zinc/iron-chelating_dom"/>
</dbReference>
<accession>A0ABD3C0G3</accession>
<feature type="region of interest" description="Disordered" evidence="1">
    <location>
        <begin position="18"/>
        <end position="43"/>
    </location>
</feature>
<dbReference type="AlphaFoldDB" id="A0ABD3C0G3"/>
<dbReference type="EMBL" id="JAVIJP010000054">
    <property type="protein sequence ID" value="KAL3623017.1"/>
    <property type="molecule type" value="Genomic_DNA"/>
</dbReference>
<keyword evidence="3" id="KW-1185">Reference proteome</keyword>
<dbReference type="Pfam" id="PF03692">
    <property type="entry name" value="CxxCxxCC"/>
    <property type="match status" value="1"/>
</dbReference>
<evidence type="ECO:0000256" key="1">
    <source>
        <dbReference type="SAM" id="MobiDB-lite"/>
    </source>
</evidence>
<evidence type="ECO:0000313" key="2">
    <source>
        <dbReference type="EMBL" id="KAL3623017.1"/>
    </source>
</evidence>